<protein>
    <submittedName>
        <fullName evidence="4">Ion transporter</fullName>
    </submittedName>
</protein>
<dbReference type="OrthoDB" id="9785285at2"/>
<dbReference type="InterPro" id="IPR036291">
    <property type="entry name" value="NAD(P)-bd_dom_sf"/>
</dbReference>
<dbReference type="AlphaFoldDB" id="A0A2N5M8Y2"/>
<evidence type="ECO:0000313" key="5">
    <source>
        <dbReference type="Proteomes" id="UP000234748"/>
    </source>
</evidence>
<feature type="domain" description="RCK N-terminal" evidence="3">
    <location>
        <begin position="114"/>
        <end position="238"/>
    </location>
</feature>
<dbReference type="GO" id="GO:0006813">
    <property type="term" value="P:potassium ion transport"/>
    <property type="evidence" value="ECO:0007669"/>
    <property type="project" value="InterPro"/>
</dbReference>
<keyword evidence="2" id="KW-1133">Transmembrane helix</keyword>
<proteinExistence type="predicted"/>
<dbReference type="SUPFAM" id="SSF51735">
    <property type="entry name" value="NAD(P)-binding Rossmann-fold domains"/>
    <property type="match status" value="1"/>
</dbReference>
<dbReference type="Gene3D" id="1.10.287.70">
    <property type="match status" value="1"/>
</dbReference>
<feature type="transmembrane region" description="Helical" evidence="2">
    <location>
        <begin position="16"/>
        <end position="37"/>
    </location>
</feature>
<dbReference type="InterPro" id="IPR003148">
    <property type="entry name" value="RCK_N"/>
</dbReference>
<dbReference type="Pfam" id="PF02254">
    <property type="entry name" value="TrkA_N"/>
    <property type="match status" value="1"/>
</dbReference>
<dbReference type="Gene3D" id="3.40.50.720">
    <property type="entry name" value="NAD(P)-binding Rossmann-like Domain"/>
    <property type="match status" value="1"/>
</dbReference>
<keyword evidence="5" id="KW-1185">Reference proteome</keyword>
<keyword evidence="2" id="KW-0472">Membrane</keyword>
<dbReference type="InterPro" id="IPR050721">
    <property type="entry name" value="Trk_Ktr_HKT_K-transport"/>
</dbReference>
<dbReference type="GO" id="GO:0005886">
    <property type="term" value="C:plasma membrane"/>
    <property type="evidence" value="ECO:0007669"/>
    <property type="project" value="UniProtKB-SubCell"/>
</dbReference>
<dbReference type="Pfam" id="PF07885">
    <property type="entry name" value="Ion_trans_2"/>
    <property type="match status" value="1"/>
</dbReference>
<dbReference type="Proteomes" id="UP000234748">
    <property type="component" value="Unassembled WGS sequence"/>
</dbReference>
<name>A0A2N5M8Y2_9BACI</name>
<feature type="transmembrane region" description="Helical" evidence="2">
    <location>
        <begin position="49"/>
        <end position="69"/>
    </location>
</feature>
<dbReference type="SUPFAM" id="SSF81324">
    <property type="entry name" value="Voltage-gated potassium channels"/>
    <property type="match status" value="1"/>
</dbReference>
<keyword evidence="2" id="KW-0812">Transmembrane</keyword>
<dbReference type="EMBL" id="PGUY01000016">
    <property type="protein sequence ID" value="PLT30807.1"/>
    <property type="molecule type" value="Genomic_DNA"/>
</dbReference>
<comment type="caution">
    <text evidence="4">The sequence shown here is derived from an EMBL/GenBank/DDBJ whole genome shotgun (WGS) entry which is preliminary data.</text>
</comment>
<evidence type="ECO:0000313" key="4">
    <source>
        <dbReference type="EMBL" id="PLT30807.1"/>
    </source>
</evidence>
<dbReference type="RefSeq" id="WP_101640720.1">
    <property type="nucleotide sequence ID" value="NZ_PGUY01000016.1"/>
</dbReference>
<dbReference type="InterPro" id="IPR013099">
    <property type="entry name" value="K_chnl_dom"/>
</dbReference>
<dbReference type="PROSITE" id="PS51201">
    <property type="entry name" value="RCK_N"/>
    <property type="match status" value="1"/>
</dbReference>
<organism evidence="4 5">
    <name type="scientific">Peribacillus deserti</name>
    <dbReference type="NCBI Taxonomy" id="673318"/>
    <lineage>
        <taxon>Bacteria</taxon>
        <taxon>Bacillati</taxon>
        <taxon>Bacillota</taxon>
        <taxon>Bacilli</taxon>
        <taxon>Bacillales</taxon>
        <taxon>Bacillaceae</taxon>
        <taxon>Peribacillus</taxon>
    </lineage>
</organism>
<feature type="transmembrane region" description="Helical" evidence="2">
    <location>
        <begin position="76"/>
        <end position="98"/>
    </location>
</feature>
<reference evidence="4 5" key="1">
    <citation type="submission" date="2017-11" db="EMBL/GenBank/DDBJ databases">
        <title>Comparitive Functional Genomics of Dry Heat Resistant strains isolated from the Viking Spacecraft.</title>
        <authorList>
            <person name="Seuylemezian A."/>
            <person name="Cooper K."/>
            <person name="Vaishampayan P."/>
        </authorList>
    </citation>
    <scope>NUCLEOTIDE SEQUENCE [LARGE SCALE GENOMIC DNA]</scope>
    <source>
        <strain evidence="4 5">V1-29</strain>
    </source>
</reference>
<accession>A0A2N5M8Y2</accession>
<evidence type="ECO:0000259" key="3">
    <source>
        <dbReference type="PROSITE" id="PS51201"/>
    </source>
</evidence>
<evidence type="ECO:0000256" key="2">
    <source>
        <dbReference type="SAM" id="Phobius"/>
    </source>
</evidence>
<comment type="subcellular location">
    <subcellularLocation>
        <location evidence="1">Cell membrane</location>
        <topology evidence="1">Multi-pass membrane protein</topology>
    </subcellularLocation>
</comment>
<evidence type="ECO:0000256" key="1">
    <source>
        <dbReference type="ARBA" id="ARBA00004651"/>
    </source>
</evidence>
<dbReference type="PANTHER" id="PTHR43833:SF9">
    <property type="entry name" value="POTASSIUM CHANNEL PROTEIN YUGO-RELATED"/>
    <property type="match status" value="1"/>
</dbReference>
<sequence>MIKPTVNEGFVKPIRIITLAAAAVVIAGVFGTLIHFIEPYTFPTVFEGIWWALVTASTVGYGDFAPVTLTGRIFGMILIITGIGLFTTYITTLASAAVTSQANYLTGKKAFTRDGHLIIIGWNERSRQTIIKLREAGYKNRIVLIDDTLEMNPAKEHTFHFIRGIGSHDEILNKANIKEASTVLITAGQSRDEYQSDTFTVMCLLAINGLNPEVRCIAEILTEEQTENAKRAGADTILKANSVLSSVMEQSVINQDESPVVIDRFNRQFKIEFLPVQLEFLQKNINEVKEILLKKQYIFIGIKKGADVELLPLPNYVVKQDDEIIAGRF</sequence>
<gene>
    <name evidence="4" type="ORF">CUU66_05730</name>
</gene>
<dbReference type="PANTHER" id="PTHR43833">
    <property type="entry name" value="POTASSIUM CHANNEL PROTEIN 2-RELATED-RELATED"/>
    <property type="match status" value="1"/>
</dbReference>